<sequence>MDVPRIIVKMSLGGSEPFIEMGMLSRSGGKTDLIQWAGVNSSRDNMERAYHTYINVPNNVDLVDYAKISEVLNLQSHIRYKFIFLYDGDKYMTYYLYFMEYTT</sequence>
<dbReference type="HOGENOM" id="CLU_2257347_0_0_2"/>
<protein>
    <submittedName>
        <fullName evidence="1">Uncharacterized protein</fullName>
    </submittedName>
</protein>
<dbReference type="Proteomes" id="UP000001979">
    <property type="component" value="Chromosome"/>
</dbReference>
<evidence type="ECO:0000313" key="1">
    <source>
        <dbReference type="EMBL" id="ABE51280.1"/>
    </source>
</evidence>
<dbReference type="AlphaFoldDB" id="Q12Z46"/>
<dbReference type="EMBL" id="CP000300">
    <property type="protein sequence ID" value="ABE51280.1"/>
    <property type="molecule type" value="Genomic_DNA"/>
</dbReference>
<name>Q12Z46_METBU</name>
<proteinExistence type="predicted"/>
<gene>
    <name evidence="1" type="ordered locus">Mbur_0275</name>
</gene>
<evidence type="ECO:0000313" key="2">
    <source>
        <dbReference type="Proteomes" id="UP000001979"/>
    </source>
</evidence>
<accession>Q12Z46</accession>
<dbReference type="STRING" id="259564.Mbur_0275"/>
<keyword evidence="2" id="KW-1185">Reference proteome</keyword>
<dbReference type="KEGG" id="mbu:Mbur_0275"/>
<organism evidence="1 2">
    <name type="scientific">Methanococcoides burtonii (strain DSM 6242 / NBRC 107633 / OCM 468 / ACE-M)</name>
    <dbReference type="NCBI Taxonomy" id="259564"/>
    <lineage>
        <taxon>Archaea</taxon>
        <taxon>Methanobacteriati</taxon>
        <taxon>Methanobacteriota</taxon>
        <taxon>Stenosarchaea group</taxon>
        <taxon>Methanomicrobia</taxon>
        <taxon>Methanosarcinales</taxon>
        <taxon>Methanosarcinaceae</taxon>
        <taxon>Methanococcoides</taxon>
    </lineage>
</organism>
<reference evidence="2" key="1">
    <citation type="journal article" date="2009" name="ISME J.">
        <title>The genome sequence of the psychrophilic archaeon, Methanococcoides burtonii: the role of genome evolution in cold adaptation.</title>
        <authorList>
            <person name="Allen M.A."/>
            <person name="Lauro F.M."/>
            <person name="Williams T.J."/>
            <person name="Burg D."/>
            <person name="Siddiqui K.S."/>
            <person name="De Francisci D."/>
            <person name="Chong K.W."/>
            <person name="Pilak O."/>
            <person name="Chew H.H."/>
            <person name="De Maere M.Z."/>
            <person name="Ting L."/>
            <person name="Katrib M."/>
            <person name="Ng C."/>
            <person name="Sowers K.R."/>
            <person name="Galperin M.Y."/>
            <person name="Anderson I.J."/>
            <person name="Ivanova N."/>
            <person name="Dalin E."/>
            <person name="Martinez M."/>
            <person name="Lapidus A."/>
            <person name="Hauser L."/>
            <person name="Land M."/>
            <person name="Thomas T."/>
            <person name="Cavicchioli R."/>
        </authorList>
    </citation>
    <scope>NUCLEOTIDE SEQUENCE [LARGE SCALE GENOMIC DNA]</scope>
    <source>
        <strain evidence="2">DSM 6242 / NBRC 107633 / OCM 468 / ACE-M</strain>
    </source>
</reference>